<evidence type="ECO:0000256" key="1">
    <source>
        <dbReference type="SAM" id="MobiDB-lite"/>
    </source>
</evidence>
<evidence type="ECO:0000313" key="3">
    <source>
        <dbReference type="Proteomes" id="UP000664940"/>
    </source>
</evidence>
<dbReference type="Proteomes" id="UP000664940">
    <property type="component" value="Unassembled WGS sequence"/>
</dbReference>
<organism evidence="2 3">
    <name type="scientific">Phyllostomus discolor</name>
    <name type="common">pale spear-nosed bat</name>
    <dbReference type="NCBI Taxonomy" id="89673"/>
    <lineage>
        <taxon>Eukaryota</taxon>
        <taxon>Metazoa</taxon>
        <taxon>Chordata</taxon>
        <taxon>Craniata</taxon>
        <taxon>Vertebrata</taxon>
        <taxon>Euteleostomi</taxon>
        <taxon>Mammalia</taxon>
        <taxon>Eutheria</taxon>
        <taxon>Laurasiatheria</taxon>
        <taxon>Chiroptera</taxon>
        <taxon>Yangochiroptera</taxon>
        <taxon>Phyllostomidae</taxon>
        <taxon>Phyllostominae</taxon>
        <taxon>Phyllostomus</taxon>
    </lineage>
</organism>
<feature type="compositionally biased region" description="Basic and acidic residues" evidence="1">
    <location>
        <begin position="93"/>
        <end position="106"/>
    </location>
</feature>
<comment type="caution">
    <text evidence="2">The sequence shown here is derived from an EMBL/GenBank/DDBJ whole genome shotgun (WGS) entry which is preliminary data.</text>
</comment>
<evidence type="ECO:0000313" key="2">
    <source>
        <dbReference type="EMBL" id="KAF6131188.1"/>
    </source>
</evidence>
<feature type="region of interest" description="Disordered" evidence="1">
    <location>
        <begin position="87"/>
        <end position="108"/>
    </location>
</feature>
<name>A0A834BLA7_9CHIR</name>
<proteinExistence type="predicted"/>
<protein>
    <submittedName>
        <fullName evidence="2">Uncharacterized protein</fullName>
    </submittedName>
</protein>
<dbReference type="AlphaFoldDB" id="A0A834BLA7"/>
<accession>A0A834BLA7</accession>
<dbReference type="EMBL" id="JABVXQ010000001">
    <property type="protein sequence ID" value="KAF6131188.1"/>
    <property type="molecule type" value="Genomic_DNA"/>
</dbReference>
<reference evidence="2 3" key="1">
    <citation type="journal article" date="2020" name="Nature">
        <title>Six reference-quality genomes reveal evolution of bat adaptations.</title>
        <authorList>
            <person name="Jebb D."/>
            <person name="Huang Z."/>
            <person name="Pippel M."/>
            <person name="Hughes G.M."/>
            <person name="Lavrichenko K."/>
            <person name="Devanna P."/>
            <person name="Winkler S."/>
            <person name="Jermiin L.S."/>
            <person name="Skirmuntt E.C."/>
            <person name="Katzourakis A."/>
            <person name="Burkitt-Gray L."/>
            <person name="Ray D.A."/>
            <person name="Sullivan K.A.M."/>
            <person name="Roscito J.G."/>
            <person name="Kirilenko B.M."/>
            <person name="Davalos L.M."/>
            <person name="Corthals A.P."/>
            <person name="Power M.L."/>
            <person name="Jones G."/>
            <person name="Ransome R.D."/>
            <person name="Dechmann D.K.N."/>
            <person name="Locatelli A.G."/>
            <person name="Puechmaille S.J."/>
            <person name="Fedrigo O."/>
            <person name="Jarvis E.D."/>
            <person name="Hiller M."/>
            <person name="Vernes S.C."/>
            <person name="Myers E.W."/>
            <person name="Teeling E.C."/>
        </authorList>
    </citation>
    <scope>NUCLEOTIDE SEQUENCE [LARGE SCALE GENOMIC DNA]</scope>
    <source>
        <strain evidence="2">Bat1K_MPI-CBG_1</strain>
    </source>
</reference>
<sequence length="139" mass="15192">MREDGLRFTVCSSWVSAQLNGLLSSLRLFPFPVRCSRILTLLKIARRARRARAGKAGAVYSTQAERKGEGFSLCLPPTPPGCTALRGQAFSAGHKERQQEQGREDSGNLGCHSRCADLSKVEFTCEDSQPLRIHCNVGG</sequence>
<gene>
    <name evidence="2" type="ORF">HJG60_008058</name>
</gene>